<protein>
    <recommendedName>
        <fullName evidence="9">Peroxidase</fullName>
        <ecNumber evidence="9">1.11.1.-</ecNumber>
    </recommendedName>
</protein>
<accession>A0AAD5XRV0</accession>
<evidence type="ECO:0000256" key="3">
    <source>
        <dbReference type="ARBA" id="ARBA00022617"/>
    </source>
</evidence>
<dbReference type="InterPro" id="IPR010255">
    <property type="entry name" value="Haem_peroxidase_sf"/>
</dbReference>
<evidence type="ECO:0000256" key="5">
    <source>
        <dbReference type="ARBA" id="ARBA00023002"/>
    </source>
</evidence>
<keyword evidence="5 9" id="KW-0560">Oxidoreductase</keyword>
<dbReference type="Gene3D" id="1.10.520.10">
    <property type="match status" value="2"/>
</dbReference>
<dbReference type="EMBL" id="JADGJQ010000034">
    <property type="protein sequence ID" value="KAJ3177304.1"/>
    <property type="molecule type" value="Genomic_DNA"/>
</dbReference>
<comment type="cofactor">
    <cofactor evidence="1">
        <name>heme b</name>
        <dbReference type="ChEBI" id="CHEBI:60344"/>
    </cofactor>
</comment>
<keyword evidence="3" id="KW-0349">Heme</keyword>
<dbReference type="Proteomes" id="UP001212152">
    <property type="component" value="Unassembled WGS sequence"/>
</dbReference>
<dbReference type="AlphaFoldDB" id="A0AAD5XRV0"/>
<evidence type="ECO:0000256" key="4">
    <source>
        <dbReference type="ARBA" id="ARBA00022723"/>
    </source>
</evidence>
<organism evidence="11 12">
    <name type="scientific">Geranomyces variabilis</name>
    <dbReference type="NCBI Taxonomy" id="109894"/>
    <lineage>
        <taxon>Eukaryota</taxon>
        <taxon>Fungi</taxon>
        <taxon>Fungi incertae sedis</taxon>
        <taxon>Chytridiomycota</taxon>
        <taxon>Chytridiomycota incertae sedis</taxon>
        <taxon>Chytridiomycetes</taxon>
        <taxon>Spizellomycetales</taxon>
        <taxon>Powellomycetaceae</taxon>
        <taxon>Geranomyces</taxon>
    </lineage>
</organism>
<dbReference type="PANTHER" id="PTHR30555">
    <property type="entry name" value="HYDROPEROXIDASE I, BIFUNCTIONAL CATALASE-PEROXIDASE"/>
    <property type="match status" value="1"/>
</dbReference>
<evidence type="ECO:0000313" key="11">
    <source>
        <dbReference type="EMBL" id="KAJ3177304.1"/>
    </source>
</evidence>
<evidence type="ECO:0000256" key="9">
    <source>
        <dbReference type="RuleBase" id="RU363051"/>
    </source>
</evidence>
<proteinExistence type="inferred from homology"/>
<sequence length="690" mass="74286">MLFASSIALLLASTAVHTASAACPHMLSRRDARVLPQGHPAVDGSIFARDNAQGVQGSVDLNSLEKDLTKLFTTSQPFWPHDFDSYGPFFIRLAWHCNGSYRVSDGRGGCDGGRIRFAPELTWADNANLDKALKLLEPVKAKYGAALSWGDLISFTGTTAIKSMGGPVLGFCGGRKDDQNGDASLPLGPSAQQQAIHECPINGECTAPLGPTTIGLIYVNPAGHMGVPNPVGSVPDIRSTFKNMGMDDRETVALIGGGHAFGKTHGACKLGPGKCGSGPDKGIGRNAFTSGFEGQWTGTPTRWTNDYYVNLLKYNWTLFEGPGGNPQWKPAATDKLDADDAHVRMLTADVALLHDPVYLKLVKEYAADVKSLENDFARSWYKLVSRDVGPATRCQGSRVPPPQPFQNPLPAPPAKLANFDAVRADLAKILTGKAAIPGDGALGQYYGALFVELAWRSAATFRITDHFGGANGARIRLSPEKDYADNVGMDKVLEVLSAVKSKYPDGLSWADLIVLAGEVALEHAGSKPLHFIGGRVDAVDGENPAPRTYYSNATVAARDTMQVMGFTPAHYVALAARLRSPSQQARLGLGAKTYTSHVDAFSNDYFKILLQNHWVPTDVVSKTGAKQYKSDGYGEPRFVTDADLALIWDPEFRSFVEKFAQDGQLLQTVFVEGWSALMKADLVGHNDLAM</sequence>
<dbReference type="InterPro" id="IPR019793">
    <property type="entry name" value="Peroxidases_heam-ligand_BS"/>
</dbReference>
<evidence type="ECO:0000259" key="10">
    <source>
        <dbReference type="PROSITE" id="PS50873"/>
    </source>
</evidence>
<keyword evidence="9" id="KW-0732">Signal</keyword>
<keyword evidence="4" id="KW-0479">Metal-binding</keyword>
<feature type="signal peptide" evidence="9">
    <location>
        <begin position="1"/>
        <end position="21"/>
    </location>
</feature>
<dbReference type="PROSITE" id="PS00435">
    <property type="entry name" value="PEROXIDASE_1"/>
    <property type="match status" value="1"/>
</dbReference>
<keyword evidence="12" id="KW-1185">Reference proteome</keyword>
<dbReference type="CDD" id="cd00314">
    <property type="entry name" value="plant_peroxidase_like"/>
    <property type="match status" value="1"/>
</dbReference>
<feature type="chain" id="PRO_5041775819" description="Peroxidase" evidence="9">
    <location>
        <begin position="22"/>
        <end position="690"/>
    </location>
</feature>
<dbReference type="GO" id="GO:0042744">
    <property type="term" value="P:hydrogen peroxide catabolic process"/>
    <property type="evidence" value="ECO:0007669"/>
    <property type="project" value="UniProtKB-KW"/>
</dbReference>
<dbReference type="GO" id="GO:0046872">
    <property type="term" value="F:metal ion binding"/>
    <property type="evidence" value="ECO:0007669"/>
    <property type="project" value="UniProtKB-UniRule"/>
</dbReference>
<evidence type="ECO:0000256" key="8">
    <source>
        <dbReference type="ARBA" id="ARBA00049145"/>
    </source>
</evidence>
<dbReference type="PRINTS" id="PR00460">
    <property type="entry name" value="BPEROXIDASE"/>
</dbReference>
<feature type="domain" description="Plant heme peroxidase family profile" evidence="10">
    <location>
        <begin position="97"/>
        <end position="396"/>
    </location>
</feature>
<evidence type="ECO:0000256" key="1">
    <source>
        <dbReference type="ARBA" id="ARBA00001970"/>
    </source>
</evidence>
<dbReference type="GO" id="GO:0020037">
    <property type="term" value="F:heme binding"/>
    <property type="evidence" value="ECO:0007669"/>
    <property type="project" value="UniProtKB-UniRule"/>
</dbReference>
<keyword evidence="6" id="KW-0408">Iron</keyword>
<evidence type="ECO:0000256" key="7">
    <source>
        <dbReference type="ARBA" id="ARBA00023324"/>
    </source>
</evidence>
<comment type="similarity">
    <text evidence="9">Belongs to the peroxidase family.</text>
</comment>
<dbReference type="GO" id="GO:0070301">
    <property type="term" value="P:cellular response to hydrogen peroxide"/>
    <property type="evidence" value="ECO:0007669"/>
    <property type="project" value="TreeGrafter"/>
</dbReference>
<dbReference type="GO" id="GO:0005829">
    <property type="term" value="C:cytosol"/>
    <property type="evidence" value="ECO:0007669"/>
    <property type="project" value="TreeGrafter"/>
</dbReference>
<dbReference type="PROSITE" id="PS50873">
    <property type="entry name" value="PEROXIDASE_4"/>
    <property type="match status" value="1"/>
</dbReference>
<comment type="caution">
    <text evidence="11">The sequence shown here is derived from an EMBL/GenBank/DDBJ whole genome shotgun (WGS) entry which is preliminary data.</text>
</comment>
<dbReference type="InterPro" id="IPR002016">
    <property type="entry name" value="Haem_peroxidase"/>
</dbReference>
<dbReference type="Pfam" id="PF00141">
    <property type="entry name" value="peroxidase"/>
    <property type="match status" value="2"/>
</dbReference>
<dbReference type="EC" id="1.11.1.-" evidence="9"/>
<dbReference type="GO" id="GO:0004096">
    <property type="term" value="F:catalase activity"/>
    <property type="evidence" value="ECO:0007669"/>
    <property type="project" value="InterPro"/>
</dbReference>
<comment type="catalytic activity">
    <reaction evidence="8">
        <text>2 H2O2 = O2 + 2 H2O</text>
        <dbReference type="Rhea" id="RHEA:20309"/>
        <dbReference type="ChEBI" id="CHEBI:15377"/>
        <dbReference type="ChEBI" id="CHEBI:15379"/>
        <dbReference type="ChEBI" id="CHEBI:16240"/>
        <dbReference type="EC" id="1.11.1.21"/>
    </reaction>
</comment>
<evidence type="ECO:0000313" key="12">
    <source>
        <dbReference type="Proteomes" id="UP001212152"/>
    </source>
</evidence>
<keyword evidence="7" id="KW-0376">Hydrogen peroxide</keyword>
<evidence type="ECO:0000256" key="6">
    <source>
        <dbReference type="ARBA" id="ARBA00023004"/>
    </source>
</evidence>
<dbReference type="SUPFAM" id="SSF48113">
    <property type="entry name" value="Heme-dependent peroxidases"/>
    <property type="match status" value="2"/>
</dbReference>
<dbReference type="InterPro" id="IPR000763">
    <property type="entry name" value="Catalase_peroxidase"/>
</dbReference>
<evidence type="ECO:0000256" key="2">
    <source>
        <dbReference type="ARBA" id="ARBA00022559"/>
    </source>
</evidence>
<dbReference type="Gene3D" id="1.10.420.10">
    <property type="entry name" value="Peroxidase, domain 2"/>
    <property type="match status" value="2"/>
</dbReference>
<keyword evidence="2 9" id="KW-0575">Peroxidase</keyword>
<gene>
    <name evidence="11" type="ORF">HDU87_004556</name>
</gene>
<dbReference type="PRINTS" id="PR00458">
    <property type="entry name" value="PEROXIDASE"/>
</dbReference>
<dbReference type="PANTHER" id="PTHR30555:SF0">
    <property type="entry name" value="CATALASE-PEROXIDASE"/>
    <property type="match status" value="1"/>
</dbReference>
<reference evidence="11" key="1">
    <citation type="submission" date="2020-05" db="EMBL/GenBank/DDBJ databases">
        <title>Phylogenomic resolution of chytrid fungi.</title>
        <authorList>
            <person name="Stajich J.E."/>
            <person name="Amses K."/>
            <person name="Simmons R."/>
            <person name="Seto K."/>
            <person name="Myers J."/>
            <person name="Bonds A."/>
            <person name="Quandt C.A."/>
            <person name="Barry K."/>
            <person name="Liu P."/>
            <person name="Grigoriev I."/>
            <person name="Longcore J.E."/>
            <person name="James T.Y."/>
        </authorList>
    </citation>
    <scope>NUCLEOTIDE SEQUENCE</scope>
    <source>
        <strain evidence="11">JEL0379</strain>
    </source>
</reference>
<name>A0AAD5XRV0_9FUNG</name>